<comment type="caution">
    <text evidence="1">The sequence shown here is derived from an EMBL/GenBank/DDBJ whole genome shotgun (WGS) entry which is preliminary data.</text>
</comment>
<reference evidence="1" key="1">
    <citation type="submission" date="2022-08" db="EMBL/GenBank/DDBJ databases">
        <authorList>
            <person name="Kallberg Y."/>
            <person name="Tangrot J."/>
            <person name="Rosling A."/>
        </authorList>
    </citation>
    <scope>NUCLEOTIDE SEQUENCE</scope>
    <source>
        <strain evidence="1">Wild A</strain>
    </source>
</reference>
<name>A0A9W4T9M5_9GLOM</name>
<dbReference type="EMBL" id="CAMKVN010019341">
    <property type="protein sequence ID" value="CAI2198720.1"/>
    <property type="molecule type" value="Genomic_DNA"/>
</dbReference>
<sequence>MTTLYNQIKEELMIVETVNNFNIPPLYLTNDLTEQKVKTTYKALLRASQLKNRMLTLVNAFYLGQIIETETLSPAEHTQYRNTMTLYYRQASKRTFYLFKTLGVEQIGCSKQLTLRMIYNLKA</sequence>
<accession>A0A9W4T9M5</accession>
<evidence type="ECO:0000313" key="2">
    <source>
        <dbReference type="Proteomes" id="UP001153678"/>
    </source>
</evidence>
<proteinExistence type="predicted"/>
<keyword evidence="2" id="KW-1185">Reference proteome</keyword>
<evidence type="ECO:0000313" key="1">
    <source>
        <dbReference type="EMBL" id="CAI2198720.1"/>
    </source>
</evidence>
<organism evidence="1 2">
    <name type="scientific">Funneliformis geosporum</name>
    <dbReference type="NCBI Taxonomy" id="1117311"/>
    <lineage>
        <taxon>Eukaryota</taxon>
        <taxon>Fungi</taxon>
        <taxon>Fungi incertae sedis</taxon>
        <taxon>Mucoromycota</taxon>
        <taxon>Glomeromycotina</taxon>
        <taxon>Glomeromycetes</taxon>
        <taxon>Glomerales</taxon>
        <taxon>Glomeraceae</taxon>
        <taxon>Funneliformis</taxon>
    </lineage>
</organism>
<dbReference type="OrthoDB" id="2310764at2759"/>
<dbReference type="AlphaFoldDB" id="A0A9W4T9M5"/>
<protein>
    <submittedName>
        <fullName evidence="1">14700_t:CDS:1</fullName>
    </submittedName>
</protein>
<dbReference type="Proteomes" id="UP001153678">
    <property type="component" value="Unassembled WGS sequence"/>
</dbReference>
<gene>
    <name evidence="1" type="ORF">FWILDA_LOCUS18713</name>
</gene>